<dbReference type="AlphaFoldDB" id="A0A1V2L9S1"/>
<evidence type="ECO:0000256" key="3">
    <source>
        <dbReference type="ARBA" id="ARBA00023015"/>
    </source>
</evidence>
<keyword evidence="4" id="KW-0238">DNA-binding</keyword>
<dbReference type="InterPro" id="IPR044280">
    <property type="entry name" value="Hac1/HY5"/>
</dbReference>
<accession>A0A1V2L9S1</accession>
<sequence>MTDAAIPSNFKTSLPPRKRAKTKEEKEQRRIERILRNRKAAHASREKKRKHVEFLETYVLDLEKQMHLVKQLNDKLLSSYNKGDNAEVDLLRAKISALPDLNAKKAQHATELDSVGYEDEEEDEEQHELQHKQRTEQQITSNNSPFPKTPESFASSPKSNDVPELDDSRDSMSSQSSEAGSYTPPFLSQHSSPVTMDKFSLDISTAEPTFADSSIITQHNRCVFSPREKTILHRVFTA</sequence>
<feature type="compositionally biased region" description="Polar residues" evidence="8">
    <location>
        <begin position="136"/>
        <end position="159"/>
    </location>
</feature>
<reference evidence="11" key="1">
    <citation type="journal article" date="2017" name="Genome Announc.">
        <title>Genome sequences of Cyberlindnera fabianii 65, Pichia kudriavzevii 129, and Saccharomyces cerevisiae 131 isolated from fermented masau fruits in Zimbabwe.</title>
        <authorList>
            <person name="van Rijswijck I.M.H."/>
            <person name="Derks M.F.L."/>
            <person name="Abee T."/>
            <person name="de Ridder D."/>
            <person name="Smid E.J."/>
        </authorList>
    </citation>
    <scope>NUCLEOTIDE SEQUENCE [LARGE SCALE GENOMIC DNA]</scope>
    <source>
        <strain evidence="11">65</strain>
    </source>
</reference>
<dbReference type="GO" id="GO:0003677">
    <property type="term" value="F:DNA binding"/>
    <property type="evidence" value="ECO:0007669"/>
    <property type="project" value="UniProtKB-KW"/>
</dbReference>
<evidence type="ECO:0000256" key="5">
    <source>
        <dbReference type="ARBA" id="ARBA00023163"/>
    </source>
</evidence>
<dbReference type="OMA" id="HAHDIEN"/>
<comment type="subcellular location">
    <subcellularLocation>
        <location evidence="1">Nucleus</location>
    </subcellularLocation>
</comment>
<evidence type="ECO:0000313" key="10">
    <source>
        <dbReference type="EMBL" id="ONH68652.1"/>
    </source>
</evidence>
<evidence type="ECO:0000313" key="11">
    <source>
        <dbReference type="Proteomes" id="UP000189513"/>
    </source>
</evidence>
<feature type="region of interest" description="Disordered" evidence="8">
    <location>
        <begin position="1"/>
        <end position="29"/>
    </location>
</feature>
<evidence type="ECO:0000256" key="6">
    <source>
        <dbReference type="ARBA" id="ARBA00023230"/>
    </source>
</evidence>
<proteinExistence type="inferred from homology"/>
<protein>
    <submittedName>
        <fullName evidence="10">Transcriptional activator HAC1</fullName>
    </submittedName>
</protein>
<keyword evidence="5" id="KW-0804">Transcription</keyword>
<gene>
    <name evidence="10" type="ORF">BON22_1149</name>
</gene>
<evidence type="ECO:0000256" key="4">
    <source>
        <dbReference type="ARBA" id="ARBA00023125"/>
    </source>
</evidence>
<dbReference type="GO" id="GO:0000981">
    <property type="term" value="F:DNA-binding transcription factor activity, RNA polymerase II-specific"/>
    <property type="evidence" value="ECO:0007669"/>
    <property type="project" value="InterPro"/>
</dbReference>
<evidence type="ECO:0000256" key="8">
    <source>
        <dbReference type="SAM" id="MobiDB-lite"/>
    </source>
</evidence>
<dbReference type="SMART" id="SM00338">
    <property type="entry name" value="BRLZ"/>
    <property type="match status" value="1"/>
</dbReference>
<evidence type="ECO:0000256" key="7">
    <source>
        <dbReference type="ARBA" id="ARBA00023242"/>
    </source>
</evidence>
<dbReference type="GO" id="GO:0005634">
    <property type="term" value="C:nucleus"/>
    <property type="evidence" value="ECO:0007669"/>
    <property type="project" value="UniProtKB-SubCell"/>
</dbReference>
<dbReference type="PANTHER" id="PTHR46714">
    <property type="entry name" value="TRANSCRIPTIONAL ACTIVATOR HAC1"/>
    <property type="match status" value="1"/>
</dbReference>
<keyword evidence="6" id="KW-0834">Unfolded protein response</keyword>
<dbReference type="InterPro" id="IPR004827">
    <property type="entry name" value="bZIP"/>
</dbReference>
<keyword evidence="3" id="KW-0805">Transcription regulation</keyword>
<evidence type="ECO:0000259" key="9">
    <source>
        <dbReference type="PROSITE" id="PS00036"/>
    </source>
</evidence>
<dbReference type="SUPFAM" id="SSF57959">
    <property type="entry name" value="Leucine zipper domain"/>
    <property type="match status" value="1"/>
</dbReference>
<name>A0A1V2L9S1_CYBFA</name>
<dbReference type="Proteomes" id="UP000189513">
    <property type="component" value="Unassembled WGS sequence"/>
</dbReference>
<dbReference type="GO" id="GO:0045944">
    <property type="term" value="P:positive regulation of transcription by RNA polymerase II"/>
    <property type="evidence" value="ECO:0007669"/>
    <property type="project" value="InterPro"/>
</dbReference>
<dbReference type="STRING" id="36022.A0A1V2L9S1"/>
<evidence type="ECO:0000256" key="1">
    <source>
        <dbReference type="ARBA" id="ARBA00004123"/>
    </source>
</evidence>
<dbReference type="VEuPathDB" id="FungiDB:BON22_1149"/>
<dbReference type="CDD" id="cd14710">
    <property type="entry name" value="bZIP_HAC1-like"/>
    <property type="match status" value="1"/>
</dbReference>
<dbReference type="GO" id="GO:0006986">
    <property type="term" value="P:response to unfolded protein"/>
    <property type="evidence" value="ECO:0007669"/>
    <property type="project" value="UniProtKB-KW"/>
</dbReference>
<comment type="caution">
    <text evidence="10">The sequence shown here is derived from an EMBL/GenBank/DDBJ whole genome shotgun (WGS) entry which is preliminary data.</text>
</comment>
<keyword evidence="7" id="KW-0539">Nucleus</keyword>
<evidence type="ECO:0000256" key="2">
    <source>
        <dbReference type="ARBA" id="ARBA00007163"/>
    </source>
</evidence>
<dbReference type="Gene3D" id="1.20.5.170">
    <property type="match status" value="1"/>
</dbReference>
<dbReference type="InterPro" id="IPR046347">
    <property type="entry name" value="bZIP_sf"/>
</dbReference>
<keyword evidence="11" id="KW-1185">Reference proteome</keyword>
<dbReference type="Pfam" id="PF00170">
    <property type="entry name" value="bZIP_1"/>
    <property type="match status" value="1"/>
</dbReference>
<feature type="compositionally biased region" description="Acidic residues" evidence="8">
    <location>
        <begin position="116"/>
        <end position="126"/>
    </location>
</feature>
<organism evidence="10 11">
    <name type="scientific">Cyberlindnera fabianii</name>
    <name type="common">Yeast</name>
    <name type="synonym">Hansenula fabianii</name>
    <dbReference type="NCBI Taxonomy" id="36022"/>
    <lineage>
        <taxon>Eukaryota</taxon>
        <taxon>Fungi</taxon>
        <taxon>Dikarya</taxon>
        <taxon>Ascomycota</taxon>
        <taxon>Saccharomycotina</taxon>
        <taxon>Saccharomycetes</taxon>
        <taxon>Phaffomycetales</taxon>
        <taxon>Phaffomycetaceae</taxon>
        <taxon>Cyberlindnera</taxon>
    </lineage>
</organism>
<dbReference type="EMBL" id="MPUK01000002">
    <property type="protein sequence ID" value="ONH68652.1"/>
    <property type="molecule type" value="Genomic_DNA"/>
</dbReference>
<dbReference type="PROSITE" id="PS00036">
    <property type="entry name" value="BZIP_BASIC"/>
    <property type="match status" value="1"/>
</dbReference>
<feature type="domain" description="BZIP" evidence="9">
    <location>
        <begin position="33"/>
        <end position="47"/>
    </location>
</feature>
<comment type="similarity">
    <text evidence="2">Belongs to the bZIP family.</text>
</comment>
<dbReference type="PANTHER" id="PTHR46714:SF6">
    <property type="entry name" value="TRANSCRIPTIONAL ACTIVATOR HAC1"/>
    <property type="match status" value="1"/>
</dbReference>
<feature type="region of interest" description="Disordered" evidence="8">
    <location>
        <begin position="115"/>
        <end position="192"/>
    </location>
</feature>